<keyword evidence="7" id="KW-0539">Nucleus</keyword>
<dbReference type="FunFam" id="1.10.10.10:FF:000057">
    <property type="entry name" value="Heat shock transcription factor 1"/>
    <property type="match status" value="1"/>
</dbReference>
<evidence type="ECO:0000256" key="3">
    <source>
        <dbReference type="ARBA" id="ARBA00023015"/>
    </source>
</evidence>
<feature type="region of interest" description="Disordered" evidence="10">
    <location>
        <begin position="312"/>
        <end position="333"/>
    </location>
</feature>
<comment type="caution">
    <text evidence="12">The sequence shown here is derived from an EMBL/GenBank/DDBJ whole genome shotgun (WGS) entry which is preliminary data.</text>
</comment>
<dbReference type="PANTHER" id="PTHR10015">
    <property type="entry name" value="HEAT SHOCK TRANSCRIPTION FACTOR"/>
    <property type="match status" value="1"/>
</dbReference>
<comment type="subcellular location">
    <subcellularLocation>
        <location evidence="1">Nucleus</location>
    </subcellularLocation>
</comment>
<evidence type="ECO:0000313" key="12">
    <source>
        <dbReference type="EMBL" id="RVW43951.1"/>
    </source>
</evidence>
<evidence type="ECO:0000256" key="8">
    <source>
        <dbReference type="ARBA" id="ARBA00061350"/>
    </source>
</evidence>
<keyword evidence="6" id="KW-0804">Transcription</keyword>
<dbReference type="InterPro" id="IPR036390">
    <property type="entry name" value="WH_DNA-bd_sf"/>
</dbReference>
<keyword evidence="2" id="KW-0597">Phosphoprotein</keyword>
<evidence type="ECO:0000256" key="5">
    <source>
        <dbReference type="ARBA" id="ARBA00023125"/>
    </source>
</evidence>
<dbReference type="GO" id="GO:0003700">
    <property type="term" value="F:DNA-binding transcription factor activity"/>
    <property type="evidence" value="ECO:0007669"/>
    <property type="project" value="InterPro"/>
</dbReference>
<evidence type="ECO:0000256" key="6">
    <source>
        <dbReference type="ARBA" id="ARBA00023163"/>
    </source>
</evidence>
<organism evidence="12 13">
    <name type="scientific">Vitis vinifera</name>
    <name type="common">Grape</name>
    <dbReference type="NCBI Taxonomy" id="29760"/>
    <lineage>
        <taxon>Eukaryota</taxon>
        <taxon>Viridiplantae</taxon>
        <taxon>Streptophyta</taxon>
        <taxon>Embryophyta</taxon>
        <taxon>Tracheophyta</taxon>
        <taxon>Spermatophyta</taxon>
        <taxon>Magnoliopsida</taxon>
        <taxon>eudicotyledons</taxon>
        <taxon>Gunneridae</taxon>
        <taxon>Pentapetalae</taxon>
        <taxon>rosids</taxon>
        <taxon>Vitales</taxon>
        <taxon>Vitaceae</taxon>
        <taxon>Viteae</taxon>
        <taxon>Vitis</taxon>
    </lineage>
</organism>
<evidence type="ECO:0000256" key="9">
    <source>
        <dbReference type="SAM" id="Coils"/>
    </source>
</evidence>
<evidence type="ECO:0000256" key="10">
    <source>
        <dbReference type="SAM" id="MobiDB-lite"/>
    </source>
</evidence>
<keyword evidence="9" id="KW-0175">Coiled coil</keyword>
<dbReference type="Pfam" id="PF00447">
    <property type="entry name" value="HSF_DNA-bind"/>
    <property type="match status" value="1"/>
</dbReference>
<dbReference type="Gene3D" id="1.10.10.10">
    <property type="entry name" value="Winged helix-like DNA-binding domain superfamily/Winged helix DNA-binding domain"/>
    <property type="match status" value="1"/>
</dbReference>
<dbReference type="InterPro" id="IPR000232">
    <property type="entry name" value="HSF_DNA-bd"/>
</dbReference>
<feature type="coiled-coil region" evidence="9">
    <location>
        <begin position="170"/>
        <end position="197"/>
    </location>
</feature>
<comment type="similarity">
    <text evidence="8">Belongs to the HSF family. Class A subfamily.</text>
</comment>
<dbReference type="AlphaFoldDB" id="A0A438E866"/>
<dbReference type="InterPro" id="IPR036388">
    <property type="entry name" value="WH-like_DNA-bd_sf"/>
</dbReference>
<keyword evidence="3" id="KW-0805">Transcription regulation</keyword>
<dbReference type="SUPFAM" id="SSF46785">
    <property type="entry name" value="Winged helix' DNA-binding domain"/>
    <property type="match status" value="1"/>
</dbReference>
<protein>
    <submittedName>
        <fullName evidence="12">Heat stress transcription factor A-2</fullName>
    </submittedName>
</protein>
<keyword evidence="5" id="KW-0238">DNA-binding</keyword>
<dbReference type="Proteomes" id="UP000288805">
    <property type="component" value="Unassembled WGS sequence"/>
</dbReference>
<dbReference type="GO" id="GO:0005634">
    <property type="term" value="C:nucleus"/>
    <property type="evidence" value="ECO:0007669"/>
    <property type="project" value="UniProtKB-SubCell"/>
</dbReference>
<sequence>MESVEVKEESMWVEVEDSGELWGSSVAAKEEKMLEADGGGESGWCCSSLAAAAEVAKPMEGLHEAGPPPFLKKTFEMVEDPETDSVVSWSVARNSFIVWDSHNFSQSLLPKYFKHSNFSSFIRQLNTYGFRKIDSDRWEFANEAFQGGKRHLLKNIKRRRHGCLQQQGSRSGAESVKLQLEAEVESLRKDQNILNVEILRMRQQQETSQNHLTAVEERIRGAECKQKQMFIFMAKAVKNPSFVQQLIQKRQKRELGDGEIGKKRRLASMLSVGSLLEAICSNQTVHYRNQNLVQEEPSLQSEIQSLFCSGIDDESGGSPPEDQEANVISGTGNPDLLSFNNGMLEKLMEEDPICQNEAEELLSGKPSILDFELEEWIEKPVDWSVYVKELMELQFGCV</sequence>
<gene>
    <name evidence="12" type="primary">HSFA2_1</name>
    <name evidence="12" type="ORF">CK203_072353</name>
</gene>
<evidence type="ECO:0000313" key="13">
    <source>
        <dbReference type="Proteomes" id="UP000288805"/>
    </source>
</evidence>
<dbReference type="PANTHER" id="PTHR10015:SF298">
    <property type="entry name" value="HEAT STRESS TRANSCRIPTION FACTOR A-9"/>
    <property type="match status" value="1"/>
</dbReference>
<feature type="domain" description="HSF-type DNA-binding" evidence="11">
    <location>
        <begin position="109"/>
        <end position="133"/>
    </location>
</feature>
<evidence type="ECO:0000256" key="7">
    <source>
        <dbReference type="ARBA" id="ARBA00023242"/>
    </source>
</evidence>
<evidence type="ECO:0000259" key="11">
    <source>
        <dbReference type="PROSITE" id="PS00434"/>
    </source>
</evidence>
<keyword evidence="4" id="KW-0346">Stress response</keyword>
<proteinExistence type="inferred from homology"/>
<name>A0A438E866_VITVI</name>
<accession>A0A438E866</accession>
<dbReference type="EMBL" id="QGNW01001366">
    <property type="protein sequence ID" value="RVW43951.1"/>
    <property type="molecule type" value="Genomic_DNA"/>
</dbReference>
<evidence type="ECO:0000256" key="4">
    <source>
        <dbReference type="ARBA" id="ARBA00023016"/>
    </source>
</evidence>
<evidence type="ECO:0000256" key="2">
    <source>
        <dbReference type="ARBA" id="ARBA00022553"/>
    </source>
</evidence>
<dbReference type="GO" id="GO:0043565">
    <property type="term" value="F:sequence-specific DNA binding"/>
    <property type="evidence" value="ECO:0007669"/>
    <property type="project" value="InterPro"/>
</dbReference>
<dbReference type="SMART" id="SM00415">
    <property type="entry name" value="HSF"/>
    <property type="match status" value="1"/>
</dbReference>
<dbReference type="PROSITE" id="PS00434">
    <property type="entry name" value="HSF_DOMAIN"/>
    <property type="match status" value="1"/>
</dbReference>
<evidence type="ECO:0000256" key="1">
    <source>
        <dbReference type="ARBA" id="ARBA00004123"/>
    </source>
</evidence>
<dbReference type="PRINTS" id="PR00056">
    <property type="entry name" value="HSFDOMAIN"/>
</dbReference>
<reference evidence="12 13" key="1">
    <citation type="journal article" date="2018" name="PLoS Genet.">
        <title>Population sequencing reveals clonal diversity and ancestral inbreeding in the grapevine cultivar Chardonnay.</title>
        <authorList>
            <person name="Roach M.J."/>
            <person name="Johnson D.L."/>
            <person name="Bohlmann J."/>
            <person name="van Vuuren H.J."/>
            <person name="Jones S.J."/>
            <person name="Pretorius I.S."/>
            <person name="Schmidt S.A."/>
            <person name="Borneman A.R."/>
        </authorList>
    </citation>
    <scope>NUCLEOTIDE SEQUENCE [LARGE SCALE GENOMIC DNA]</scope>
    <source>
        <strain evidence="13">cv. Chardonnay</strain>
        <tissue evidence="12">Leaf</tissue>
    </source>
</reference>